<evidence type="ECO:0000256" key="2">
    <source>
        <dbReference type="ARBA" id="ARBA00023186"/>
    </source>
</evidence>
<dbReference type="PROSITE" id="PS50076">
    <property type="entry name" value="DNAJ_2"/>
    <property type="match status" value="1"/>
</dbReference>
<dbReference type="InterPro" id="IPR036869">
    <property type="entry name" value="J_dom_sf"/>
</dbReference>
<reference evidence="5 6" key="1">
    <citation type="submission" date="2016-10" db="EMBL/GenBank/DDBJ databases">
        <authorList>
            <person name="de Groot N.N."/>
        </authorList>
    </citation>
    <scope>NUCLEOTIDE SEQUENCE [LARGE SCALE GENOMIC DNA]</scope>
    <source>
        <strain evidence="5 6">S137</strain>
    </source>
</reference>
<dbReference type="GO" id="GO:0006260">
    <property type="term" value="P:DNA replication"/>
    <property type="evidence" value="ECO:0007669"/>
    <property type="project" value="UniProtKB-KW"/>
</dbReference>
<proteinExistence type="predicted"/>
<dbReference type="PRINTS" id="PR00625">
    <property type="entry name" value="JDOMAIN"/>
</dbReference>
<dbReference type="RefSeq" id="WP_074573049.1">
    <property type="nucleotide sequence ID" value="NZ_FNJQ01000028.1"/>
</dbReference>
<keyword evidence="1" id="KW-0235">DNA replication</keyword>
<name>A0A1H0U495_SELRU</name>
<dbReference type="Gene3D" id="1.10.287.110">
    <property type="entry name" value="DnaJ domain"/>
    <property type="match status" value="1"/>
</dbReference>
<evidence type="ECO:0000259" key="4">
    <source>
        <dbReference type="PROSITE" id="PS50076"/>
    </source>
</evidence>
<dbReference type="PANTHER" id="PTHR44145:SF3">
    <property type="entry name" value="DNAJ HOMOLOG SUBFAMILY A MEMBER 3, MITOCHONDRIAL"/>
    <property type="match status" value="1"/>
</dbReference>
<evidence type="ECO:0000256" key="3">
    <source>
        <dbReference type="SAM" id="MobiDB-lite"/>
    </source>
</evidence>
<dbReference type="InterPro" id="IPR051938">
    <property type="entry name" value="Apopto_cytoskel_mod"/>
</dbReference>
<feature type="region of interest" description="Disordered" evidence="3">
    <location>
        <begin position="115"/>
        <end position="134"/>
    </location>
</feature>
<dbReference type="SUPFAM" id="SSF46565">
    <property type="entry name" value="Chaperone J-domain"/>
    <property type="match status" value="1"/>
</dbReference>
<dbReference type="OrthoDB" id="9779889at2"/>
<feature type="region of interest" description="Disordered" evidence="3">
    <location>
        <begin position="62"/>
        <end position="101"/>
    </location>
</feature>
<dbReference type="InterPro" id="IPR001623">
    <property type="entry name" value="DnaJ_domain"/>
</dbReference>
<sequence length="145" mass="16185">MKDYYKILGLTPDADKKAIKKAFRQLAKKYHPDLNPGDAAAAEQFKLINEACQILSDDSKRARYDLDRKQQGQRQAGTNGSGQARPRQQAAGARPFGPDFGRAFSQEAFEKAFFAGMQNPADGKQGKKKDPLDTSDMFQRFFGFS</sequence>
<accession>A0A1H0U495</accession>
<dbReference type="Pfam" id="PF00226">
    <property type="entry name" value="DnaJ"/>
    <property type="match status" value="1"/>
</dbReference>
<dbReference type="SMART" id="SM00271">
    <property type="entry name" value="DnaJ"/>
    <property type="match status" value="1"/>
</dbReference>
<feature type="domain" description="J" evidence="4">
    <location>
        <begin position="3"/>
        <end position="68"/>
    </location>
</feature>
<evidence type="ECO:0000313" key="5">
    <source>
        <dbReference type="EMBL" id="SDP60666.1"/>
    </source>
</evidence>
<organism evidence="5 6">
    <name type="scientific">Selenomonas ruminantium</name>
    <dbReference type="NCBI Taxonomy" id="971"/>
    <lineage>
        <taxon>Bacteria</taxon>
        <taxon>Bacillati</taxon>
        <taxon>Bacillota</taxon>
        <taxon>Negativicutes</taxon>
        <taxon>Selenomonadales</taxon>
        <taxon>Selenomonadaceae</taxon>
        <taxon>Selenomonas</taxon>
    </lineage>
</organism>
<dbReference type="AlphaFoldDB" id="A0A1H0U495"/>
<dbReference type="Proteomes" id="UP000182412">
    <property type="component" value="Unassembled WGS sequence"/>
</dbReference>
<feature type="compositionally biased region" description="Low complexity" evidence="3">
    <location>
        <begin position="82"/>
        <end position="95"/>
    </location>
</feature>
<protein>
    <submittedName>
        <fullName evidence="5">Molecular chaperone DnaJ</fullName>
    </submittedName>
</protein>
<dbReference type="EMBL" id="FNJQ01000028">
    <property type="protein sequence ID" value="SDP60666.1"/>
    <property type="molecule type" value="Genomic_DNA"/>
</dbReference>
<dbReference type="PANTHER" id="PTHR44145">
    <property type="entry name" value="DNAJ HOMOLOG SUBFAMILY A MEMBER 3, MITOCHONDRIAL"/>
    <property type="match status" value="1"/>
</dbReference>
<keyword evidence="2" id="KW-0143">Chaperone</keyword>
<evidence type="ECO:0000313" key="6">
    <source>
        <dbReference type="Proteomes" id="UP000182412"/>
    </source>
</evidence>
<evidence type="ECO:0000256" key="1">
    <source>
        <dbReference type="ARBA" id="ARBA00022705"/>
    </source>
</evidence>
<dbReference type="CDD" id="cd06257">
    <property type="entry name" value="DnaJ"/>
    <property type="match status" value="1"/>
</dbReference>
<gene>
    <name evidence="5" type="ORF">SAMN05216366_12824</name>
</gene>